<dbReference type="PIRSF" id="PIRSF006380">
    <property type="entry name" value="UCP006380"/>
    <property type="match status" value="1"/>
</dbReference>
<protein>
    <recommendedName>
        <fullName evidence="1">UPF0215 protein ENP88_05955</fullName>
    </recommendedName>
</protein>
<organism evidence="2">
    <name type="scientific">Archaeoglobus fulgidus</name>
    <dbReference type="NCBI Taxonomy" id="2234"/>
    <lineage>
        <taxon>Archaea</taxon>
        <taxon>Methanobacteriati</taxon>
        <taxon>Methanobacteriota</taxon>
        <taxon>Archaeoglobi</taxon>
        <taxon>Archaeoglobales</taxon>
        <taxon>Archaeoglobaceae</taxon>
        <taxon>Archaeoglobus</taxon>
    </lineage>
</organism>
<reference evidence="2" key="1">
    <citation type="journal article" date="2020" name="mSystems">
        <title>Genome- and Community-Level Interaction Insights into Carbon Utilization and Element Cycling Functions of Hydrothermarchaeota in Hydrothermal Sediment.</title>
        <authorList>
            <person name="Zhou Z."/>
            <person name="Liu Y."/>
            <person name="Xu W."/>
            <person name="Pan J."/>
            <person name="Luo Z.H."/>
            <person name="Li M."/>
        </authorList>
    </citation>
    <scope>NUCLEOTIDE SEQUENCE [LARGE SCALE GENOMIC DNA]</scope>
    <source>
        <strain evidence="2">SpSt-26</strain>
    </source>
</reference>
<proteinExistence type="inferred from homology"/>
<dbReference type="Pfam" id="PF01949">
    <property type="entry name" value="Endo_dU"/>
    <property type="match status" value="1"/>
</dbReference>
<dbReference type="PANTHER" id="PTHR39518">
    <property type="entry name" value="UPF0215 PROTEIN MJ1150"/>
    <property type="match status" value="1"/>
</dbReference>
<sequence length="179" mass="20504">MKNWRIAGIDDSFSGDFCCLVCCVMSGRIVEGFMYEEISVDGLDSTEKIVSMIRKSKFYRQLKVIFLDGITFGGFNVADIQEIYERTGIPVVVVMNRMPRIEEFEKALKNFDDCEERLRIVRRAGEIWHTGEIFIQFRGLSYEDALKFIKMNTFNGKIPETIRLAHLVASAIVHGESKG</sequence>
<dbReference type="Gene3D" id="3.30.2170.10">
    <property type="entry name" value="archaeoglobus fulgidus dsm 4304 superfamily"/>
    <property type="match status" value="1"/>
</dbReference>
<name>A0A7J2TJB0_ARCFL</name>
<comment type="similarity">
    <text evidence="1">Belongs to the UPF0215 family.</text>
</comment>
<dbReference type="EMBL" id="DSLA01000095">
    <property type="protein sequence ID" value="HEH35677.1"/>
    <property type="molecule type" value="Genomic_DNA"/>
</dbReference>
<dbReference type="PANTHER" id="PTHR39518:SF2">
    <property type="entry name" value="UPF0215 PROTEIN MJ1150"/>
    <property type="match status" value="1"/>
</dbReference>
<dbReference type="InterPro" id="IPR002802">
    <property type="entry name" value="Endo_dU"/>
</dbReference>
<evidence type="ECO:0000256" key="1">
    <source>
        <dbReference type="HAMAP-Rule" id="MF_00582"/>
    </source>
</evidence>
<evidence type="ECO:0000313" key="2">
    <source>
        <dbReference type="EMBL" id="HEH35677.1"/>
    </source>
</evidence>
<gene>
    <name evidence="2" type="ORF">ENP88_05955</name>
</gene>
<dbReference type="AlphaFoldDB" id="A0A7J2TJB0"/>
<dbReference type="HAMAP" id="MF_00582">
    <property type="entry name" value="UPF0215"/>
    <property type="match status" value="1"/>
</dbReference>
<comment type="caution">
    <text evidence="2">The sequence shown here is derived from an EMBL/GenBank/DDBJ whole genome shotgun (WGS) entry which is preliminary data.</text>
</comment>
<accession>A0A7J2TJB0</accession>